<accession>A0A7W7WL32</accession>
<dbReference type="EMBL" id="JACHJR010000001">
    <property type="protein sequence ID" value="MBB4951432.1"/>
    <property type="molecule type" value="Genomic_DNA"/>
</dbReference>
<dbReference type="RefSeq" id="WP_184923372.1">
    <property type="nucleotide sequence ID" value="NZ_JACHJR010000001.1"/>
</dbReference>
<keyword evidence="2" id="KW-0503">Monooxygenase</keyword>
<dbReference type="PANTHER" id="PTHR33336:SF3">
    <property type="entry name" value="ABM DOMAIN-CONTAINING PROTEIN"/>
    <property type="match status" value="1"/>
</dbReference>
<evidence type="ECO:0000259" key="1">
    <source>
        <dbReference type="PROSITE" id="PS51725"/>
    </source>
</evidence>
<dbReference type="Proteomes" id="UP000573327">
    <property type="component" value="Unassembled WGS sequence"/>
</dbReference>
<evidence type="ECO:0000313" key="2">
    <source>
        <dbReference type="EMBL" id="MBB4951432.1"/>
    </source>
</evidence>
<keyword evidence="3" id="KW-1185">Reference proteome</keyword>
<proteinExistence type="predicted"/>
<evidence type="ECO:0000313" key="3">
    <source>
        <dbReference type="Proteomes" id="UP000573327"/>
    </source>
</evidence>
<keyword evidence="2" id="KW-0560">Oxidoreductase</keyword>
<reference evidence="2 3" key="1">
    <citation type="submission" date="2020-08" db="EMBL/GenBank/DDBJ databases">
        <title>Sequencing the genomes of 1000 actinobacteria strains.</title>
        <authorList>
            <person name="Klenk H.-P."/>
        </authorList>
    </citation>
    <scope>NUCLEOTIDE SEQUENCE [LARGE SCALE GENOMIC DNA]</scope>
    <source>
        <strain evidence="2 3">DSM 44786</strain>
    </source>
</reference>
<dbReference type="InterPro" id="IPR050744">
    <property type="entry name" value="AI-2_Isomerase_LsrG"/>
</dbReference>
<organism evidence="2 3">
    <name type="scientific">Kitasatospora gansuensis</name>
    <dbReference type="NCBI Taxonomy" id="258050"/>
    <lineage>
        <taxon>Bacteria</taxon>
        <taxon>Bacillati</taxon>
        <taxon>Actinomycetota</taxon>
        <taxon>Actinomycetes</taxon>
        <taxon>Kitasatosporales</taxon>
        <taxon>Streptomycetaceae</taxon>
        <taxon>Kitasatospora</taxon>
    </lineage>
</organism>
<dbReference type="Pfam" id="PF03992">
    <property type="entry name" value="ABM"/>
    <property type="match status" value="1"/>
</dbReference>
<dbReference type="GO" id="GO:0004497">
    <property type="term" value="F:monooxygenase activity"/>
    <property type="evidence" value="ECO:0007669"/>
    <property type="project" value="UniProtKB-KW"/>
</dbReference>
<comment type="caution">
    <text evidence="2">The sequence shown here is derived from an EMBL/GenBank/DDBJ whole genome shotgun (WGS) entry which is preliminary data.</text>
</comment>
<dbReference type="PANTHER" id="PTHR33336">
    <property type="entry name" value="QUINOL MONOOXYGENASE YGIN-RELATED"/>
    <property type="match status" value="1"/>
</dbReference>
<name>A0A7W7WL32_9ACTN</name>
<dbReference type="AlphaFoldDB" id="A0A7W7WL32"/>
<sequence>MTNTESPALTVVAQLRAKPGKEQALRQALTALVAPTTREPGCVTYDLHVDVNDPASFCFYEIWRSPAEHAANLQSAHLQAFAVRIDDLLDGELRVSLLRHIA</sequence>
<protein>
    <submittedName>
        <fullName evidence="2">Quinol monooxygenase YgiN</fullName>
    </submittedName>
</protein>
<dbReference type="PROSITE" id="PS51725">
    <property type="entry name" value="ABM"/>
    <property type="match status" value="1"/>
</dbReference>
<dbReference type="Gene3D" id="3.30.70.100">
    <property type="match status" value="1"/>
</dbReference>
<dbReference type="InterPro" id="IPR007138">
    <property type="entry name" value="ABM_dom"/>
</dbReference>
<dbReference type="SUPFAM" id="SSF54909">
    <property type="entry name" value="Dimeric alpha+beta barrel"/>
    <property type="match status" value="1"/>
</dbReference>
<dbReference type="InterPro" id="IPR011008">
    <property type="entry name" value="Dimeric_a/b-barrel"/>
</dbReference>
<gene>
    <name evidence="2" type="ORF">F4556_006967</name>
</gene>
<feature type="domain" description="ABM" evidence="1">
    <location>
        <begin position="9"/>
        <end position="97"/>
    </location>
</feature>